<sequence length="165" mass="18394">MKGERRWFAVGTQPGRETVAAIHLQRQGFTCFLPMHVRTVRHAGRLSTQRGSFFPGYLFVALDLRTDRWRAVNGTVGVRHIVSAADRPVPIARGFVEKLQSTVDASGVIRLDIRRQKGDKLTLQYGPFAGMVGEWDRMEGAQRVRVLLNFLNGPVPVVVEAGSLL</sequence>
<keyword evidence="6" id="KW-1185">Reference proteome</keyword>
<feature type="domain" description="NusG-like N-terminal" evidence="4">
    <location>
        <begin position="4"/>
        <end position="103"/>
    </location>
</feature>
<keyword evidence="3" id="KW-0804">Transcription</keyword>
<dbReference type="InterPro" id="IPR043425">
    <property type="entry name" value="NusG-like"/>
</dbReference>
<dbReference type="InterPro" id="IPR006645">
    <property type="entry name" value="NGN-like_dom"/>
</dbReference>
<proteinExistence type="predicted"/>
<name>A0A7W6HGI5_9HYPH</name>
<dbReference type="SUPFAM" id="SSF82679">
    <property type="entry name" value="N-utilization substance G protein NusG, N-terminal domain"/>
    <property type="match status" value="1"/>
</dbReference>
<dbReference type="PANTHER" id="PTHR30265:SF4">
    <property type="entry name" value="KOW MOTIF FAMILY PROTEIN, EXPRESSED"/>
    <property type="match status" value="1"/>
</dbReference>
<dbReference type="CDD" id="cd09892">
    <property type="entry name" value="NGN_SP_RfaH"/>
    <property type="match status" value="1"/>
</dbReference>
<evidence type="ECO:0000256" key="3">
    <source>
        <dbReference type="ARBA" id="ARBA00023163"/>
    </source>
</evidence>
<keyword evidence="1" id="KW-0889">Transcription antitermination</keyword>
<evidence type="ECO:0000256" key="1">
    <source>
        <dbReference type="ARBA" id="ARBA00022814"/>
    </source>
</evidence>
<dbReference type="GO" id="GO:0006354">
    <property type="term" value="P:DNA-templated transcription elongation"/>
    <property type="evidence" value="ECO:0007669"/>
    <property type="project" value="InterPro"/>
</dbReference>
<evidence type="ECO:0000313" key="6">
    <source>
        <dbReference type="Proteomes" id="UP000588647"/>
    </source>
</evidence>
<accession>A0A7W6HGI5</accession>
<dbReference type="SMART" id="SM00738">
    <property type="entry name" value="NGN"/>
    <property type="match status" value="1"/>
</dbReference>
<dbReference type="EMBL" id="JACIEM010000005">
    <property type="protein sequence ID" value="MBB4004814.1"/>
    <property type="molecule type" value="Genomic_DNA"/>
</dbReference>
<evidence type="ECO:0000256" key="2">
    <source>
        <dbReference type="ARBA" id="ARBA00023015"/>
    </source>
</evidence>
<dbReference type="Proteomes" id="UP000588647">
    <property type="component" value="Unassembled WGS sequence"/>
</dbReference>
<organism evidence="5 6">
    <name type="scientific">Aurantimonas endophytica</name>
    <dbReference type="NCBI Taxonomy" id="1522175"/>
    <lineage>
        <taxon>Bacteria</taxon>
        <taxon>Pseudomonadati</taxon>
        <taxon>Pseudomonadota</taxon>
        <taxon>Alphaproteobacteria</taxon>
        <taxon>Hyphomicrobiales</taxon>
        <taxon>Aurantimonadaceae</taxon>
        <taxon>Aurantimonas</taxon>
    </lineage>
</organism>
<dbReference type="AlphaFoldDB" id="A0A7W6HGI5"/>
<dbReference type="Gene3D" id="3.30.70.940">
    <property type="entry name" value="NusG, N-terminal domain"/>
    <property type="match status" value="1"/>
</dbReference>
<evidence type="ECO:0000313" key="5">
    <source>
        <dbReference type="EMBL" id="MBB4004814.1"/>
    </source>
</evidence>
<protein>
    <submittedName>
        <fullName evidence="5">Transcriptional antiterminator RfaH</fullName>
    </submittedName>
</protein>
<dbReference type="RefSeq" id="WP_183210383.1">
    <property type="nucleotide sequence ID" value="NZ_JAAAMM010000005.1"/>
</dbReference>
<keyword evidence="2" id="KW-0805">Transcription regulation</keyword>
<comment type="caution">
    <text evidence="5">The sequence shown here is derived from an EMBL/GenBank/DDBJ whole genome shotgun (WGS) entry which is preliminary data.</text>
</comment>
<dbReference type="Pfam" id="PF02357">
    <property type="entry name" value="NusG"/>
    <property type="match status" value="1"/>
</dbReference>
<reference evidence="5 6" key="1">
    <citation type="submission" date="2020-08" db="EMBL/GenBank/DDBJ databases">
        <title>Genomic Encyclopedia of Type Strains, Phase IV (KMG-IV): sequencing the most valuable type-strain genomes for metagenomic binning, comparative biology and taxonomic classification.</title>
        <authorList>
            <person name="Goeker M."/>
        </authorList>
    </citation>
    <scope>NUCLEOTIDE SEQUENCE [LARGE SCALE GENOMIC DNA]</scope>
    <source>
        <strain evidence="5 6">DSM 103570</strain>
    </source>
</reference>
<dbReference type="PANTHER" id="PTHR30265">
    <property type="entry name" value="RHO-INTERACTING TRANSCRIPTION TERMINATION FACTOR NUSG"/>
    <property type="match status" value="1"/>
</dbReference>
<dbReference type="GO" id="GO:0031564">
    <property type="term" value="P:transcription antitermination"/>
    <property type="evidence" value="ECO:0007669"/>
    <property type="project" value="UniProtKB-KW"/>
</dbReference>
<gene>
    <name evidence="5" type="ORF">GGR03_003909</name>
</gene>
<dbReference type="InterPro" id="IPR036735">
    <property type="entry name" value="NGN_dom_sf"/>
</dbReference>
<evidence type="ECO:0000259" key="4">
    <source>
        <dbReference type="SMART" id="SM00738"/>
    </source>
</evidence>